<organism evidence="2 3">
    <name type="scientific">Laspinema olomoucense D3b</name>
    <dbReference type="NCBI Taxonomy" id="2953688"/>
    <lineage>
        <taxon>Bacteria</taxon>
        <taxon>Bacillati</taxon>
        <taxon>Cyanobacteriota</taxon>
        <taxon>Cyanophyceae</taxon>
        <taxon>Oscillatoriophycideae</taxon>
        <taxon>Oscillatoriales</taxon>
        <taxon>Laspinemataceae</taxon>
        <taxon>Laspinema</taxon>
        <taxon>Laspinema olomoucense</taxon>
    </lineage>
</organism>
<evidence type="ECO:0000313" key="2">
    <source>
        <dbReference type="EMBL" id="MCT7980838.1"/>
    </source>
</evidence>
<dbReference type="InterPro" id="IPR009045">
    <property type="entry name" value="Zn_M74/Hedgehog-like"/>
</dbReference>
<dbReference type="EMBL" id="JAMXFA010000046">
    <property type="protein sequence ID" value="MCT7980838.1"/>
    <property type="molecule type" value="Genomic_DNA"/>
</dbReference>
<evidence type="ECO:0000259" key="1">
    <source>
        <dbReference type="Pfam" id="PF02557"/>
    </source>
</evidence>
<feature type="domain" description="D-alanyl-D-alanine carboxypeptidase-like core" evidence="1">
    <location>
        <begin position="94"/>
        <end position="222"/>
    </location>
</feature>
<name>A0ABT2NDS8_9CYAN</name>
<sequence length="233" mass="25411">MIGRLIPLGAIAFLFPNPSPILALTPPPAIPPEVTLEESWKSLLNLTPPPLPPLLDSSLYIPLPTHTPSATLYGHLAYAEAPDGDLVAVGNGQTLRQSAAFQFEAMVSAAAADGVQLVPLSGFRTREAQHHVFYAIADQRGQTLQQRARYAAPPGHSEHHTGYALDIGDGAAPTHDLRVSFENTPAFRWLTANAATFGFELSFPENHPSVNYEPWHWRWVGDAESQQLFHQSP</sequence>
<gene>
    <name evidence="2" type="ORF">NG792_24235</name>
</gene>
<dbReference type="Gene3D" id="3.30.1380.10">
    <property type="match status" value="1"/>
</dbReference>
<comment type="caution">
    <text evidence="2">The sequence shown here is derived from an EMBL/GenBank/DDBJ whole genome shotgun (WGS) entry which is preliminary data.</text>
</comment>
<keyword evidence="2" id="KW-0645">Protease</keyword>
<evidence type="ECO:0000313" key="3">
    <source>
        <dbReference type="Proteomes" id="UP001525961"/>
    </source>
</evidence>
<dbReference type="Proteomes" id="UP001525961">
    <property type="component" value="Unassembled WGS sequence"/>
</dbReference>
<dbReference type="CDD" id="cd14852">
    <property type="entry name" value="LD-carboxypeptidase"/>
    <property type="match status" value="1"/>
</dbReference>
<dbReference type="InterPro" id="IPR052179">
    <property type="entry name" value="DD-CPase-like"/>
</dbReference>
<dbReference type="InterPro" id="IPR058193">
    <property type="entry name" value="VanY/YodJ_core_dom"/>
</dbReference>
<dbReference type="PANTHER" id="PTHR34385">
    <property type="entry name" value="D-ALANYL-D-ALANINE CARBOXYPEPTIDASE"/>
    <property type="match status" value="1"/>
</dbReference>
<dbReference type="InterPro" id="IPR003709">
    <property type="entry name" value="VanY-like_core_dom"/>
</dbReference>
<dbReference type="PANTHER" id="PTHR34385:SF1">
    <property type="entry name" value="PEPTIDOGLYCAN L-ALANYL-D-GLUTAMATE ENDOPEPTIDASE CWLK"/>
    <property type="match status" value="1"/>
</dbReference>
<keyword evidence="3" id="KW-1185">Reference proteome</keyword>
<keyword evidence="2" id="KW-0378">Hydrolase</keyword>
<accession>A0ABT2NDS8</accession>
<dbReference type="Pfam" id="PF02557">
    <property type="entry name" value="VanY"/>
    <property type="match status" value="1"/>
</dbReference>
<proteinExistence type="predicted"/>
<reference evidence="2 3" key="1">
    <citation type="journal article" date="2022" name="Front. Microbiol.">
        <title>High genomic differentiation and limited gene flow indicate recent cryptic speciation within the genus Laspinema (cyanobacteria).</title>
        <authorList>
            <person name="Stanojkovic A."/>
            <person name="Skoupy S."/>
            <person name="Skaloud P."/>
            <person name="Dvorak P."/>
        </authorList>
    </citation>
    <scope>NUCLEOTIDE SEQUENCE [LARGE SCALE GENOMIC DNA]</scope>
    <source>
        <strain evidence="2 3">D3b</strain>
    </source>
</reference>
<dbReference type="GO" id="GO:0004180">
    <property type="term" value="F:carboxypeptidase activity"/>
    <property type="evidence" value="ECO:0007669"/>
    <property type="project" value="UniProtKB-KW"/>
</dbReference>
<keyword evidence="2" id="KW-0121">Carboxypeptidase</keyword>
<dbReference type="RefSeq" id="WP_261237119.1">
    <property type="nucleotide sequence ID" value="NZ_JAMXFA010000046.1"/>
</dbReference>
<protein>
    <submittedName>
        <fullName evidence="2">D-alanyl-D-alanine carboxypeptidase family protein</fullName>
    </submittedName>
</protein>
<dbReference type="SUPFAM" id="SSF55166">
    <property type="entry name" value="Hedgehog/DD-peptidase"/>
    <property type="match status" value="1"/>
</dbReference>